<dbReference type="AlphaFoldDB" id="A0A0G1VBJ7"/>
<protein>
    <submittedName>
        <fullName evidence="1">Uncharacterized protein</fullName>
    </submittedName>
</protein>
<evidence type="ECO:0000313" key="1">
    <source>
        <dbReference type="EMBL" id="KKU75538.1"/>
    </source>
</evidence>
<dbReference type="Proteomes" id="UP000034879">
    <property type="component" value="Unassembled WGS sequence"/>
</dbReference>
<proteinExistence type="predicted"/>
<organism evidence="1 2">
    <name type="scientific">Candidatus Nomurabacteria bacterium GW2011_GWB1_47_6</name>
    <dbReference type="NCBI Taxonomy" id="1618749"/>
    <lineage>
        <taxon>Bacteria</taxon>
        <taxon>Candidatus Nomuraibacteriota</taxon>
    </lineage>
</organism>
<gene>
    <name evidence="1" type="ORF">UY01_C0010G0015</name>
</gene>
<dbReference type="EMBL" id="LCOJ01000010">
    <property type="protein sequence ID" value="KKU75538.1"/>
    <property type="molecule type" value="Genomic_DNA"/>
</dbReference>
<reference evidence="1 2" key="1">
    <citation type="journal article" date="2015" name="Nature">
        <title>rRNA introns, odd ribosomes, and small enigmatic genomes across a large radiation of phyla.</title>
        <authorList>
            <person name="Brown C.T."/>
            <person name="Hug L.A."/>
            <person name="Thomas B.C."/>
            <person name="Sharon I."/>
            <person name="Castelle C.J."/>
            <person name="Singh A."/>
            <person name="Wilkins M.J."/>
            <person name="Williams K.H."/>
            <person name="Banfield J.F."/>
        </authorList>
    </citation>
    <scope>NUCLEOTIDE SEQUENCE [LARGE SCALE GENOMIC DNA]</scope>
</reference>
<name>A0A0G1VBJ7_9BACT</name>
<evidence type="ECO:0000313" key="2">
    <source>
        <dbReference type="Proteomes" id="UP000034879"/>
    </source>
</evidence>
<sequence length="65" mass="7040">MPKESILRGNYTVLSPVEVEMDTSASLTQRMQSAAARVLGGSACYVKRKAGQVWPPKKEGESNAE</sequence>
<comment type="caution">
    <text evidence="1">The sequence shown here is derived from an EMBL/GenBank/DDBJ whole genome shotgun (WGS) entry which is preliminary data.</text>
</comment>
<accession>A0A0G1VBJ7</accession>